<accession>A0AAV7JVL1</accession>
<dbReference type="Gene3D" id="3.30.420.10">
    <property type="entry name" value="Ribonuclease H-like superfamily/Ribonuclease H"/>
    <property type="match status" value="1"/>
</dbReference>
<reference evidence="1 2" key="1">
    <citation type="journal article" date="2023" name="BMC Biol.">
        <title>The compact genome of the sponge Oopsacas minuta (Hexactinellida) is lacking key metazoan core genes.</title>
        <authorList>
            <person name="Santini S."/>
            <person name="Schenkelaars Q."/>
            <person name="Jourda C."/>
            <person name="Duchesne M."/>
            <person name="Belahbib H."/>
            <person name="Rocher C."/>
            <person name="Selva M."/>
            <person name="Riesgo A."/>
            <person name="Vervoort M."/>
            <person name="Leys S.P."/>
            <person name="Kodjabachian L."/>
            <person name="Le Bivic A."/>
            <person name="Borchiellini C."/>
            <person name="Claverie J.M."/>
            <person name="Renard E."/>
        </authorList>
    </citation>
    <scope>NUCLEOTIDE SEQUENCE [LARGE SCALE GENOMIC DNA]</scope>
    <source>
        <strain evidence="1">SPO-2</strain>
    </source>
</reference>
<dbReference type="Proteomes" id="UP001165289">
    <property type="component" value="Unassembled WGS sequence"/>
</dbReference>
<evidence type="ECO:0000313" key="1">
    <source>
        <dbReference type="EMBL" id="KAI6652445.1"/>
    </source>
</evidence>
<dbReference type="PANTHER" id="PTHR46068:SF1">
    <property type="entry name" value="TRANSPOSASE IS30-LIKE HTH DOMAIN-CONTAINING PROTEIN"/>
    <property type="match status" value="1"/>
</dbReference>
<gene>
    <name evidence="1" type="ORF">LOD99_7459</name>
</gene>
<organism evidence="1 2">
    <name type="scientific">Oopsacas minuta</name>
    <dbReference type="NCBI Taxonomy" id="111878"/>
    <lineage>
        <taxon>Eukaryota</taxon>
        <taxon>Metazoa</taxon>
        <taxon>Porifera</taxon>
        <taxon>Hexactinellida</taxon>
        <taxon>Hexasterophora</taxon>
        <taxon>Lyssacinosida</taxon>
        <taxon>Leucopsacidae</taxon>
        <taxon>Oopsacas</taxon>
    </lineage>
</organism>
<comment type="caution">
    <text evidence="1">The sequence shown here is derived from an EMBL/GenBank/DDBJ whole genome shotgun (WGS) entry which is preliminary data.</text>
</comment>
<dbReference type="PANTHER" id="PTHR46068">
    <property type="entry name" value="PROTEIN CBG27172"/>
    <property type="match status" value="1"/>
</dbReference>
<dbReference type="EMBL" id="JAKMXF010000299">
    <property type="protein sequence ID" value="KAI6652445.1"/>
    <property type="molecule type" value="Genomic_DNA"/>
</dbReference>
<dbReference type="GO" id="GO:0003676">
    <property type="term" value="F:nucleic acid binding"/>
    <property type="evidence" value="ECO:0007669"/>
    <property type="project" value="InterPro"/>
</dbReference>
<proteinExistence type="predicted"/>
<protein>
    <recommendedName>
        <fullName evidence="3">Transposase</fullName>
    </recommendedName>
</protein>
<dbReference type="AlphaFoldDB" id="A0AAV7JVL1"/>
<dbReference type="InterPro" id="IPR036397">
    <property type="entry name" value="RNaseH_sf"/>
</dbReference>
<keyword evidence="2" id="KW-1185">Reference proteome</keyword>
<sequence length="144" mass="16675">MAKDIQISRESMRRIVRSDLQMKAYKLNKCQLLSEQNKNKRLQRCKELVSHFKNHAHRDILFSDEKLFTVEQVLNSQNDRILATANNTFPKSTFQVSRAKMPASVMVRGGITFDGRTPLVFIPQGLKTNQTVYRDLILKKVVKP</sequence>
<evidence type="ECO:0008006" key="3">
    <source>
        <dbReference type="Google" id="ProtNLM"/>
    </source>
</evidence>
<evidence type="ECO:0000313" key="2">
    <source>
        <dbReference type="Proteomes" id="UP001165289"/>
    </source>
</evidence>
<name>A0AAV7JVL1_9METZ</name>